<evidence type="ECO:0000256" key="7">
    <source>
        <dbReference type="ARBA" id="ARBA00049041"/>
    </source>
</evidence>
<keyword evidence="3" id="KW-0378">Hydrolase</keyword>
<evidence type="ECO:0000256" key="6">
    <source>
        <dbReference type="ARBA" id="ARBA00034908"/>
    </source>
</evidence>
<dbReference type="Gene3D" id="3.40.630.30">
    <property type="match status" value="1"/>
</dbReference>
<proteinExistence type="inferred from homology"/>
<feature type="domain" description="N-acetyltransferase" evidence="8">
    <location>
        <begin position="4"/>
        <end position="174"/>
    </location>
</feature>
<protein>
    <recommendedName>
        <fullName evidence="5">Actin maturation protease</fullName>
    </recommendedName>
    <alternativeName>
        <fullName evidence="6">Actin aminopeptidase ACTMAP</fullName>
    </alternativeName>
</protein>
<evidence type="ECO:0000313" key="10">
    <source>
        <dbReference type="Proteomes" id="UP001165160"/>
    </source>
</evidence>
<keyword evidence="2" id="KW-0645">Protease</keyword>
<evidence type="ECO:0000256" key="3">
    <source>
        <dbReference type="ARBA" id="ARBA00022801"/>
    </source>
</evidence>
<dbReference type="AlphaFoldDB" id="A0A9W7BS27"/>
<gene>
    <name evidence="9" type="ORF">TrVE_jg6739</name>
</gene>
<evidence type="ECO:0000313" key="9">
    <source>
        <dbReference type="EMBL" id="GMH92499.1"/>
    </source>
</evidence>
<dbReference type="Pfam" id="PF21646">
    <property type="entry name" value="ACTMAP-like_C"/>
    <property type="match status" value="1"/>
</dbReference>
<dbReference type="PROSITE" id="PS51186">
    <property type="entry name" value="GNAT"/>
    <property type="match status" value="1"/>
</dbReference>
<dbReference type="Proteomes" id="UP001165160">
    <property type="component" value="Unassembled WGS sequence"/>
</dbReference>
<dbReference type="InterPro" id="IPR040043">
    <property type="entry name" value="ACTMAP"/>
</dbReference>
<dbReference type="GO" id="GO:0004177">
    <property type="term" value="F:aminopeptidase activity"/>
    <property type="evidence" value="ECO:0007669"/>
    <property type="project" value="UniProtKB-KW"/>
</dbReference>
<dbReference type="Pfam" id="PF00583">
    <property type="entry name" value="Acetyltransf_1"/>
    <property type="match status" value="1"/>
</dbReference>
<reference evidence="10" key="1">
    <citation type="journal article" date="2023" name="Commun. Biol.">
        <title>Genome analysis of Parmales, the sister group of diatoms, reveals the evolutionary specialization of diatoms from phago-mixotrophs to photoautotrophs.</title>
        <authorList>
            <person name="Ban H."/>
            <person name="Sato S."/>
            <person name="Yoshikawa S."/>
            <person name="Yamada K."/>
            <person name="Nakamura Y."/>
            <person name="Ichinomiya M."/>
            <person name="Sato N."/>
            <person name="Blanc-Mathieu R."/>
            <person name="Endo H."/>
            <person name="Kuwata A."/>
            <person name="Ogata H."/>
        </authorList>
    </citation>
    <scope>NUCLEOTIDE SEQUENCE [LARGE SCALE GENOMIC DNA]</scope>
    <source>
        <strain evidence="10">NIES 3699</strain>
    </source>
</reference>
<dbReference type="GO" id="GO:0016747">
    <property type="term" value="F:acyltransferase activity, transferring groups other than amino-acyl groups"/>
    <property type="evidence" value="ECO:0007669"/>
    <property type="project" value="InterPro"/>
</dbReference>
<dbReference type="PANTHER" id="PTHR28631:SF1">
    <property type="entry name" value="ACTIN MATURATION PROTEASE"/>
    <property type="match status" value="1"/>
</dbReference>
<name>A0A9W7BS27_9STRA</name>
<organism evidence="9 10">
    <name type="scientific">Triparma verrucosa</name>
    <dbReference type="NCBI Taxonomy" id="1606542"/>
    <lineage>
        <taxon>Eukaryota</taxon>
        <taxon>Sar</taxon>
        <taxon>Stramenopiles</taxon>
        <taxon>Ochrophyta</taxon>
        <taxon>Bolidophyceae</taxon>
        <taxon>Parmales</taxon>
        <taxon>Triparmaceae</taxon>
        <taxon>Triparma</taxon>
    </lineage>
</organism>
<keyword evidence="1" id="KW-0031">Aminopeptidase</keyword>
<dbReference type="PANTHER" id="PTHR28631">
    <property type="entry name" value="UPF0692 PROTEIN C19ORF54"/>
    <property type="match status" value="1"/>
</dbReference>
<comment type="similarity">
    <text evidence="4">Belongs to the ACTMAP family.</text>
</comment>
<dbReference type="InterPro" id="IPR016181">
    <property type="entry name" value="Acyl_CoA_acyltransferase"/>
</dbReference>
<accession>A0A9W7BS27</accession>
<evidence type="ECO:0000256" key="5">
    <source>
        <dbReference type="ARBA" id="ARBA00034848"/>
    </source>
</evidence>
<evidence type="ECO:0000256" key="1">
    <source>
        <dbReference type="ARBA" id="ARBA00022438"/>
    </source>
</evidence>
<evidence type="ECO:0000259" key="8">
    <source>
        <dbReference type="PROSITE" id="PS51186"/>
    </source>
</evidence>
<comment type="caution">
    <text evidence="9">The sequence shown here is derived from an EMBL/GenBank/DDBJ whole genome shotgun (WGS) entry which is preliminary data.</text>
</comment>
<comment type="catalytic activity">
    <reaction evidence="7">
        <text>N-terminal N(alpha)-acetyl-L-cysteinyl-L-aspartyl-[protein] + H2O = N-terminal L-aspartyl-[protein] + N-acetyl-L-cysteine</text>
        <dbReference type="Rhea" id="RHEA:74579"/>
        <dbReference type="Rhea" id="RHEA-COMP:12669"/>
        <dbReference type="Rhea" id="RHEA-COMP:18395"/>
        <dbReference type="ChEBI" id="CHEBI:15377"/>
        <dbReference type="ChEBI" id="CHEBI:64720"/>
        <dbReference type="ChEBI" id="CHEBI:78236"/>
        <dbReference type="ChEBI" id="CHEBI:193599"/>
    </reaction>
    <physiologicalReaction direction="left-to-right" evidence="7">
        <dbReference type="Rhea" id="RHEA:74580"/>
    </physiologicalReaction>
</comment>
<dbReference type="EMBL" id="BRXX01000129">
    <property type="protein sequence ID" value="GMH92499.1"/>
    <property type="molecule type" value="Genomic_DNA"/>
</dbReference>
<evidence type="ECO:0000256" key="4">
    <source>
        <dbReference type="ARBA" id="ARBA00034725"/>
    </source>
</evidence>
<dbReference type="GO" id="GO:0006508">
    <property type="term" value="P:proteolysis"/>
    <property type="evidence" value="ECO:0007669"/>
    <property type="project" value="UniProtKB-KW"/>
</dbReference>
<dbReference type="CDD" id="cd04301">
    <property type="entry name" value="NAT_SF"/>
    <property type="match status" value="1"/>
</dbReference>
<evidence type="ECO:0000256" key="2">
    <source>
        <dbReference type="ARBA" id="ARBA00022670"/>
    </source>
</evidence>
<dbReference type="InterPro" id="IPR000182">
    <property type="entry name" value="GNAT_dom"/>
</dbReference>
<sequence length="406" mass="44107">MDLVRLNTASPPSVISRVKEICIQAFSRESVASQISTSPTSFLPSSYAAILDEEVVGYVCLKKYNQAKSENGGECRSAVLHTLCVDEVTRGKGIGGAIVSALKELAIKNSLHYLLLAAALGPNQSRLVTFYSRYNFRVIPDTEGASNMGEGLSKKISEEALSGLSALLMLRSGSSIDEVTSTSSAKWMKCRLISRSPLPVDHSSLFSSQKSSNFGSLHFKLLNGSGLTPELQVGPSCGIAALYMCLSLHSLPSYPVTCDLLSVALENNLTRDGEFFDVNKLKKLIQVSPVSEKFRKVEVKHFPDLTVIYNIINSNKGCILTPFDVLGNGVTCRSGNSSHWGVVAGYEEGGEKVYVQHSQSLGGFVCEYKELKESNAQLNTCGRKYCDYVEEVGGMNLKGQCIYLYV</sequence>
<dbReference type="SUPFAM" id="SSF55729">
    <property type="entry name" value="Acyl-CoA N-acyltransferases (Nat)"/>
    <property type="match status" value="1"/>
</dbReference>
<keyword evidence="10" id="KW-1185">Reference proteome</keyword>